<organism evidence="2 3">
    <name type="scientific">Leucobacter chromiireducens subsp. solipictus</name>
    <dbReference type="NCBI Taxonomy" id="398235"/>
    <lineage>
        <taxon>Bacteria</taxon>
        <taxon>Bacillati</taxon>
        <taxon>Actinomycetota</taxon>
        <taxon>Actinomycetes</taxon>
        <taxon>Micrococcales</taxon>
        <taxon>Microbacteriaceae</taxon>
        <taxon>Leucobacter</taxon>
    </lineage>
</organism>
<feature type="domain" description="DUF7832" evidence="1">
    <location>
        <begin position="4"/>
        <end position="116"/>
    </location>
</feature>
<evidence type="ECO:0000313" key="3">
    <source>
        <dbReference type="Proteomes" id="UP001645859"/>
    </source>
</evidence>
<keyword evidence="3" id="KW-1185">Reference proteome</keyword>
<gene>
    <name evidence="2" type="ORF">D3230_06375</name>
</gene>
<accession>A0ABS1SEV8</accession>
<comment type="caution">
    <text evidence="2">The sequence shown here is derived from an EMBL/GenBank/DDBJ whole genome shotgun (WGS) entry which is preliminary data.</text>
</comment>
<protein>
    <recommendedName>
        <fullName evidence="1">DUF7832 domain-containing protein</fullName>
    </recommendedName>
</protein>
<dbReference type="Proteomes" id="UP001645859">
    <property type="component" value="Unassembled WGS sequence"/>
</dbReference>
<reference evidence="2 3" key="1">
    <citation type="submission" date="2018-09" db="EMBL/GenBank/DDBJ databases">
        <title>Comparative genomics of Leucobacter spp.</title>
        <authorList>
            <person name="Reis A.C."/>
            <person name="Kolvenbach B.A."/>
            <person name="Corvini P.F.X."/>
            <person name="Nunes O.C."/>
        </authorList>
    </citation>
    <scope>NUCLEOTIDE SEQUENCE [LARGE SCALE GENOMIC DNA]</scope>
    <source>
        <strain evidence="2 3">TAN 31504</strain>
    </source>
</reference>
<sequence>MATIDDVRWHAGGEFPAGLAPDAAATHIGMFVAWLAEARDPDGECLLLPSPAREALRGRVATPGRALLEYCGGTLSEAMLSARGTAFAHAGYDGETGSYLDDYVDVFDDVGDTIYEVPDTWGSFQRIAPWIDARFRAWLDATGPSGS</sequence>
<dbReference type="RefSeq" id="WP_202344194.1">
    <property type="nucleotide sequence ID" value="NZ_BAAAPI010000013.1"/>
</dbReference>
<dbReference type="Pfam" id="PF25191">
    <property type="entry name" value="DUF7832"/>
    <property type="match status" value="1"/>
</dbReference>
<evidence type="ECO:0000313" key="2">
    <source>
        <dbReference type="EMBL" id="MBL3678921.1"/>
    </source>
</evidence>
<dbReference type="InterPro" id="IPR057154">
    <property type="entry name" value="DUF7832"/>
</dbReference>
<name>A0ABS1SEV8_9MICO</name>
<dbReference type="EMBL" id="QYAC01000003">
    <property type="protein sequence ID" value="MBL3678921.1"/>
    <property type="molecule type" value="Genomic_DNA"/>
</dbReference>
<evidence type="ECO:0000259" key="1">
    <source>
        <dbReference type="Pfam" id="PF25191"/>
    </source>
</evidence>
<proteinExistence type="predicted"/>